<feature type="region of interest" description="Disordered" evidence="2">
    <location>
        <begin position="308"/>
        <end position="354"/>
    </location>
</feature>
<feature type="compositionally biased region" description="Low complexity" evidence="2">
    <location>
        <begin position="313"/>
        <end position="343"/>
    </location>
</feature>
<feature type="coiled-coil region" evidence="1">
    <location>
        <begin position="12"/>
        <end position="39"/>
    </location>
</feature>
<proteinExistence type="predicted"/>
<evidence type="ECO:0000256" key="2">
    <source>
        <dbReference type="SAM" id="MobiDB-lite"/>
    </source>
</evidence>
<name>A0A0S4J8U0_BODSA</name>
<accession>A0A0S4J8U0</accession>
<organism evidence="3 4">
    <name type="scientific">Bodo saltans</name>
    <name type="common">Flagellated protozoan</name>
    <dbReference type="NCBI Taxonomy" id="75058"/>
    <lineage>
        <taxon>Eukaryota</taxon>
        <taxon>Discoba</taxon>
        <taxon>Euglenozoa</taxon>
        <taxon>Kinetoplastea</taxon>
        <taxon>Metakinetoplastina</taxon>
        <taxon>Eubodonida</taxon>
        <taxon>Bodonidae</taxon>
        <taxon>Bodo</taxon>
    </lineage>
</organism>
<gene>
    <name evidence="3" type="ORF">BSAL_07585</name>
</gene>
<protein>
    <submittedName>
        <fullName evidence="3">Uncharacterized protein</fullName>
    </submittedName>
</protein>
<keyword evidence="4" id="KW-1185">Reference proteome</keyword>
<keyword evidence="1" id="KW-0175">Coiled coil</keyword>
<dbReference type="VEuPathDB" id="TriTrypDB:BSAL_07585"/>
<reference evidence="4" key="1">
    <citation type="submission" date="2015-09" db="EMBL/GenBank/DDBJ databases">
        <authorList>
            <consortium name="Pathogen Informatics"/>
        </authorList>
    </citation>
    <scope>NUCLEOTIDE SEQUENCE [LARGE SCALE GENOMIC DNA]</scope>
    <source>
        <strain evidence="4">Lake Konstanz</strain>
    </source>
</reference>
<evidence type="ECO:0000256" key="1">
    <source>
        <dbReference type="SAM" id="Coils"/>
    </source>
</evidence>
<feature type="compositionally biased region" description="Low complexity" evidence="2">
    <location>
        <begin position="82"/>
        <end position="100"/>
    </location>
</feature>
<feature type="compositionally biased region" description="Polar residues" evidence="2">
    <location>
        <begin position="131"/>
        <end position="145"/>
    </location>
</feature>
<sequence length="354" mass="39185">NRLRTLMRFSQLKRDSDKLQETFVRIDELENRLRQVHAQHQRDALDREDLRRLRIVELQVKKVLCGELAFSSFPRELVHLPQQQQQRHTTTTTAADSGARGARGYAPLLLGGNESAGVAPKTTFPVRPSTAKVTRNPMPTTNYNNTAHINHGLTSTHSRTTPPLPPPPPLPYSRGEVVEDDFEITEDTAPTTCESTPVKGPSSETPRSEEIPPVLSHQKESSQQPAVVVRDEDVSFSTITERMQAYLLRRTKQQEDEREQQRLVSQKQQRSEGQPIKPGGKQQYPPADTAVACGGSLSLFARRLEQLRNDHPSAGSNGALAAAARPQSASRSASSGQLGRGARPSSAVYSRRVL</sequence>
<feature type="non-terminal residue" evidence="3">
    <location>
        <position position="1"/>
    </location>
</feature>
<feature type="region of interest" description="Disordered" evidence="2">
    <location>
        <begin position="250"/>
        <end position="289"/>
    </location>
</feature>
<dbReference type="EMBL" id="CYKH01001408">
    <property type="protein sequence ID" value="CUG86949.1"/>
    <property type="molecule type" value="Genomic_DNA"/>
</dbReference>
<dbReference type="AlphaFoldDB" id="A0A0S4J8U0"/>
<feature type="compositionally biased region" description="Basic and acidic residues" evidence="2">
    <location>
        <begin position="252"/>
        <end position="261"/>
    </location>
</feature>
<dbReference type="Proteomes" id="UP000051952">
    <property type="component" value="Unassembled WGS sequence"/>
</dbReference>
<feature type="region of interest" description="Disordered" evidence="2">
    <location>
        <begin position="113"/>
        <end position="145"/>
    </location>
</feature>
<evidence type="ECO:0000313" key="3">
    <source>
        <dbReference type="EMBL" id="CUG86949.1"/>
    </source>
</evidence>
<feature type="region of interest" description="Disordered" evidence="2">
    <location>
        <begin position="186"/>
        <end position="228"/>
    </location>
</feature>
<evidence type="ECO:0000313" key="4">
    <source>
        <dbReference type="Proteomes" id="UP000051952"/>
    </source>
</evidence>
<feature type="region of interest" description="Disordered" evidence="2">
    <location>
        <begin position="80"/>
        <end position="100"/>
    </location>
</feature>
<feature type="compositionally biased region" description="Polar residues" evidence="2">
    <location>
        <begin position="262"/>
        <end position="272"/>
    </location>
</feature>